<dbReference type="Proteomes" id="UP000249661">
    <property type="component" value="Unassembled WGS sequence"/>
</dbReference>
<proteinExistence type="predicted"/>
<evidence type="ECO:0000313" key="2">
    <source>
        <dbReference type="Proteomes" id="UP000249661"/>
    </source>
</evidence>
<keyword evidence="2" id="KW-1185">Reference proteome</keyword>
<gene>
    <name evidence="1" type="ORF">BO66DRAFT_460050</name>
</gene>
<sequence length="409" mass="43151">MRTSLKVFLLTLAAVPGWATTASPPSCSVTQLCPKEYPCCIGGTCGTGTYCLGGCEPLLSYSLDACTPKPVGHNQTYTWPDLNRTIANGKYLGNASAADWEFSGTPKLSDGHVILTMPKNTGGSLLSSTQYTWYGKVAADIKTSRGAGVVTAFILMSDVKDEIDFEWVGSNLREVQTNFYFQGVTNYTNGAKAPLQAGNSYETWHHYEIDWTPFAIHWSVDGTVIRTLLKSSTWNATANRYQYPQTPSRLQLSLWPGGRAGAAQGTIDWAGGNIDWDSTDIREQGYYAAEFANITVQSYAPPEDSGSGSRSYVYVDRAGLEGSVRITDNGTVLADLGRTGLDTGIDEGSASAGHGGKGGSASGTAAAVQGTGTGTGFAQKVASNLAAPGTEGSWRGLGLVVLLGVLVLG</sequence>
<reference evidence="1" key="1">
    <citation type="submission" date="2018-02" db="EMBL/GenBank/DDBJ databases">
        <title>The genomes of Aspergillus section Nigri reveals drivers in fungal speciation.</title>
        <authorList>
            <consortium name="DOE Joint Genome Institute"/>
            <person name="Vesth T.C."/>
            <person name="Nybo J."/>
            <person name="Theobald S."/>
            <person name="Brandl J."/>
            <person name="Frisvad J.C."/>
            <person name="Nielsen K.F."/>
            <person name="Lyhne E.K."/>
            <person name="Kogle M.E."/>
            <person name="Kuo A."/>
            <person name="Riley R."/>
            <person name="Clum A."/>
            <person name="Nolan M."/>
            <person name="Lipzen A."/>
            <person name="Salamov A."/>
            <person name="Henrissat B."/>
            <person name="Wiebenga A."/>
            <person name="De vries R.P."/>
            <person name="Grigoriev I.V."/>
            <person name="Mortensen U.H."/>
            <person name="Andersen M.R."/>
            <person name="Baker S.E."/>
        </authorList>
    </citation>
    <scope>NUCLEOTIDE SEQUENCE</scope>
    <source>
        <strain evidence="1">CBS 121060</strain>
    </source>
</reference>
<evidence type="ECO:0000313" key="1">
    <source>
        <dbReference type="EMBL" id="RAH66318.1"/>
    </source>
</evidence>
<protein>
    <submittedName>
        <fullName evidence="1">Uncharacterized protein</fullName>
    </submittedName>
</protein>
<name>A0ACD1GYV7_9EURO</name>
<accession>A0ACD1GYV7</accession>
<dbReference type="EMBL" id="KZ824983">
    <property type="protein sequence ID" value="RAH66318.1"/>
    <property type="molecule type" value="Genomic_DNA"/>
</dbReference>
<organism evidence="1 2">
    <name type="scientific">Aspergillus aculeatinus CBS 121060</name>
    <dbReference type="NCBI Taxonomy" id="1448322"/>
    <lineage>
        <taxon>Eukaryota</taxon>
        <taxon>Fungi</taxon>
        <taxon>Dikarya</taxon>
        <taxon>Ascomycota</taxon>
        <taxon>Pezizomycotina</taxon>
        <taxon>Eurotiomycetes</taxon>
        <taxon>Eurotiomycetidae</taxon>
        <taxon>Eurotiales</taxon>
        <taxon>Aspergillaceae</taxon>
        <taxon>Aspergillus</taxon>
        <taxon>Aspergillus subgen. Circumdati</taxon>
    </lineage>
</organism>